<protein>
    <submittedName>
        <fullName evidence="2">DUF2306 domain-containing protein</fullName>
    </submittedName>
</protein>
<proteinExistence type="predicted"/>
<feature type="transmembrane region" description="Helical" evidence="1">
    <location>
        <begin position="30"/>
        <end position="49"/>
    </location>
</feature>
<gene>
    <name evidence="2" type="ORF">D6858_15045</name>
</gene>
<dbReference type="InterPro" id="IPR018750">
    <property type="entry name" value="DUF2306_membrane"/>
</dbReference>
<feature type="transmembrane region" description="Helical" evidence="1">
    <location>
        <begin position="89"/>
        <end position="107"/>
    </location>
</feature>
<dbReference type="Pfam" id="PF10067">
    <property type="entry name" value="DUF2306"/>
    <property type="match status" value="1"/>
</dbReference>
<name>A0A419QYI4_9SPHN</name>
<dbReference type="EMBL" id="RAHJ01000022">
    <property type="protein sequence ID" value="RJX65735.1"/>
    <property type="molecule type" value="Genomic_DNA"/>
</dbReference>
<dbReference type="Proteomes" id="UP000284322">
    <property type="component" value="Unassembled WGS sequence"/>
</dbReference>
<keyword evidence="1" id="KW-0812">Transmembrane</keyword>
<reference evidence="2 3" key="1">
    <citation type="submission" date="2018-09" db="EMBL/GenBank/DDBJ databases">
        <title>Altererythrobacter sp.Ery1 and Ery12, the genome sequencing of novel strains in genus Alterythrobacter.</title>
        <authorList>
            <person name="Cheng H."/>
            <person name="Wu Y.-H."/>
            <person name="Fang C."/>
            <person name="Xu X.-W."/>
        </authorList>
    </citation>
    <scope>NUCLEOTIDE SEQUENCE [LARGE SCALE GENOMIC DNA]</scope>
    <source>
        <strain evidence="2 3">Ery12</strain>
    </source>
</reference>
<keyword evidence="3" id="KW-1185">Reference proteome</keyword>
<evidence type="ECO:0000313" key="2">
    <source>
        <dbReference type="EMBL" id="RJX65735.1"/>
    </source>
</evidence>
<organism evidence="2 3">
    <name type="scientific">Tsuneonella suprasediminis</name>
    <dbReference type="NCBI Taxonomy" id="2306996"/>
    <lineage>
        <taxon>Bacteria</taxon>
        <taxon>Pseudomonadati</taxon>
        <taxon>Pseudomonadota</taxon>
        <taxon>Alphaproteobacteria</taxon>
        <taxon>Sphingomonadales</taxon>
        <taxon>Erythrobacteraceae</taxon>
        <taxon>Tsuneonella</taxon>
    </lineage>
</organism>
<evidence type="ECO:0000256" key="1">
    <source>
        <dbReference type="SAM" id="Phobius"/>
    </source>
</evidence>
<keyword evidence="1" id="KW-1133">Transmembrane helix</keyword>
<evidence type="ECO:0000313" key="3">
    <source>
        <dbReference type="Proteomes" id="UP000284322"/>
    </source>
</evidence>
<keyword evidence="1" id="KW-0472">Membrane</keyword>
<feature type="transmembrane region" description="Helical" evidence="1">
    <location>
        <begin position="61"/>
        <end position="83"/>
    </location>
</feature>
<feature type="transmembrane region" description="Helical" evidence="1">
    <location>
        <begin position="119"/>
        <end position="137"/>
    </location>
</feature>
<dbReference type="OrthoDB" id="9815686at2"/>
<comment type="caution">
    <text evidence="2">The sequence shown here is derived from an EMBL/GenBank/DDBJ whole genome shotgun (WGS) entry which is preliminary data.</text>
</comment>
<accession>A0A419QYI4</accession>
<sequence>MSVACAVAIARLAAAPDRVTIAPHIPHLWLTIHLVCAVPAIPLGGWILLNRKGDRRHKMLGRIWGIMMLGAALSSFALTGLLGGSFSPIHALSILTLVTIPRAVWNIRRGNVRAHKRSMVILYISLVVAAGFAFLPGRLMGDWLMG</sequence>
<dbReference type="AlphaFoldDB" id="A0A419QYI4"/>